<dbReference type="AlphaFoldDB" id="A0A076LI01"/>
<dbReference type="KEGG" id="ete:ETEE_1217"/>
<dbReference type="EMBL" id="CP006664">
    <property type="protein sequence ID" value="AIJ07676.1"/>
    <property type="molecule type" value="Genomic_DNA"/>
</dbReference>
<protein>
    <submittedName>
        <fullName evidence="1">Uncharacterized protein</fullName>
    </submittedName>
</protein>
<name>A0A076LI01_9GAMM</name>
<evidence type="ECO:0000313" key="1">
    <source>
        <dbReference type="EMBL" id="AIJ07676.1"/>
    </source>
</evidence>
<reference evidence="1 2" key="1">
    <citation type="journal article" date="2012" name="PLoS ONE">
        <title>Edwardsiella comparative phylogenomics reveal the new intra/inter-species taxonomic relationships, virulence evolution and niche adaptation mechanisms.</title>
        <authorList>
            <person name="Yang M."/>
            <person name="Lv Y."/>
            <person name="Xiao J."/>
            <person name="Wu H."/>
            <person name="Zheng H."/>
            <person name="Liu Q."/>
            <person name="Zhang Y."/>
            <person name="Wang Q."/>
        </authorList>
    </citation>
    <scope>NUCLEOTIDE SEQUENCE [LARGE SCALE GENOMIC DNA]</scope>
    <source>
        <strain evidence="2">080813</strain>
    </source>
</reference>
<proteinExistence type="predicted"/>
<sequence length="40" mass="4456">MALAKGGSWPFFQPPTDKSVPPVIICRRLNADVVLCVHEY</sequence>
<gene>
    <name evidence="1" type="ORF">ETEE_1217</name>
</gene>
<dbReference type="HOGENOM" id="CLU_3288768_0_0_6"/>
<accession>A0A076LI01</accession>
<evidence type="ECO:0000313" key="2">
    <source>
        <dbReference type="Proteomes" id="UP000028681"/>
    </source>
</evidence>
<organism evidence="1 2">
    <name type="scientific">Edwardsiella anguillarum ET080813</name>
    <dbReference type="NCBI Taxonomy" id="667120"/>
    <lineage>
        <taxon>Bacteria</taxon>
        <taxon>Pseudomonadati</taxon>
        <taxon>Pseudomonadota</taxon>
        <taxon>Gammaproteobacteria</taxon>
        <taxon>Enterobacterales</taxon>
        <taxon>Hafniaceae</taxon>
        <taxon>Edwardsiella</taxon>
    </lineage>
</organism>
<dbReference type="Proteomes" id="UP000028681">
    <property type="component" value="Chromosome"/>
</dbReference>